<protein>
    <submittedName>
        <fullName evidence="2">Uncharacterized protein</fullName>
    </submittedName>
</protein>
<feature type="compositionally biased region" description="Basic and acidic residues" evidence="1">
    <location>
        <begin position="624"/>
        <end position="658"/>
    </location>
</feature>
<feature type="compositionally biased region" description="Polar residues" evidence="1">
    <location>
        <begin position="971"/>
        <end position="984"/>
    </location>
</feature>
<feature type="compositionally biased region" description="Polar residues" evidence="1">
    <location>
        <begin position="769"/>
        <end position="780"/>
    </location>
</feature>
<feature type="compositionally biased region" description="Basic and acidic residues" evidence="1">
    <location>
        <begin position="459"/>
        <end position="468"/>
    </location>
</feature>
<feature type="compositionally biased region" description="Basic and acidic residues" evidence="1">
    <location>
        <begin position="889"/>
        <end position="905"/>
    </location>
</feature>
<evidence type="ECO:0000256" key="1">
    <source>
        <dbReference type="SAM" id="MobiDB-lite"/>
    </source>
</evidence>
<name>A0ABN8HTJ3_9NEOP</name>
<gene>
    <name evidence="2" type="ORF">IPOD504_LOCUS2068</name>
</gene>
<feature type="compositionally biased region" description="Basic and acidic residues" evidence="1">
    <location>
        <begin position="604"/>
        <end position="616"/>
    </location>
</feature>
<evidence type="ECO:0000313" key="2">
    <source>
        <dbReference type="EMBL" id="CAH2039875.1"/>
    </source>
</evidence>
<feature type="region of interest" description="Disordered" evidence="1">
    <location>
        <begin position="336"/>
        <end position="658"/>
    </location>
</feature>
<feature type="compositionally biased region" description="Low complexity" evidence="1">
    <location>
        <begin position="434"/>
        <end position="443"/>
    </location>
</feature>
<keyword evidence="3" id="KW-1185">Reference proteome</keyword>
<feature type="compositionally biased region" description="Basic and acidic residues" evidence="1">
    <location>
        <begin position="478"/>
        <end position="493"/>
    </location>
</feature>
<dbReference type="EMBL" id="OW152823">
    <property type="protein sequence ID" value="CAH2039875.1"/>
    <property type="molecule type" value="Genomic_DNA"/>
</dbReference>
<feature type="compositionally biased region" description="Polar residues" evidence="1">
    <location>
        <begin position="878"/>
        <end position="887"/>
    </location>
</feature>
<proteinExistence type="predicted"/>
<feature type="region of interest" description="Disordered" evidence="1">
    <location>
        <begin position="1"/>
        <end position="39"/>
    </location>
</feature>
<evidence type="ECO:0000313" key="3">
    <source>
        <dbReference type="Proteomes" id="UP000837857"/>
    </source>
</evidence>
<dbReference type="Proteomes" id="UP000837857">
    <property type="component" value="Chromosome 11"/>
</dbReference>
<feature type="compositionally biased region" description="Basic and acidic residues" evidence="1">
    <location>
        <begin position="782"/>
        <end position="816"/>
    </location>
</feature>
<feature type="compositionally biased region" description="Acidic residues" evidence="1">
    <location>
        <begin position="371"/>
        <end position="383"/>
    </location>
</feature>
<feature type="compositionally biased region" description="Basic and acidic residues" evidence="1">
    <location>
        <begin position="827"/>
        <end position="848"/>
    </location>
</feature>
<organism evidence="2 3">
    <name type="scientific">Iphiclides podalirius</name>
    <name type="common">scarce swallowtail</name>
    <dbReference type="NCBI Taxonomy" id="110791"/>
    <lineage>
        <taxon>Eukaryota</taxon>
        <taxon>Metazoa</taxon>
        <taxon>Ecdysozoa</taxon>
        <taxon>Arthropoda</taxon>
        <taxon>Hexapoda</taxon>
        <taxon>Insecta</taxon>
        <taxon>Pterygota</taxon>
        <taxon>Neoptera</taxon>
        <taxon>Endopterygota</taxon>
        <taxon>Lepidoptera</taxon>
        <taxon>Glossata</taxon>
        <taxon>Ditrysia</taxon>
        <taxon>Papilionoidea</taxon>
        <taxon>Papilionidae</taxon>
        <taxon>Papilioninae</taxon>
        <taxon>Iphiclides</taxon>
    </lineage>
</organism>
<sequence length="1199" mass="136112">MSSTRIPSPAHSQGVISTPRRHRFRASRSVGSPARSNTSAKLSTLVQEHKMDSFILSPLHTRRSVLSDKTDIEVPGRKSWWKGLEGSSRDVMEFMESEEQGQAENVEELIDADILSQEKKNYTIDLPESSDGESISSIVIPQRKLFTHKDQALKVFKHIDMENRENLPQLHRSKINYDNTVNVGKKDLFNRGNRERTKPAFPTALLNISANKTVSNKRDKDISKQGQVRNLFGNRPAAKRKNMFAEFIVSESEDEISDIQPKVFGFAKNSEQQRLRVSSSQRVRETSPTSDVTDIEMDDWKLLPSSTMVENHFGHIESHTPVKKARLSKLNETVETAKESNDITRNKTNQTSKSIARKSVSKTSKFRNGEEFFESPLSEDDVIDKEKSDTEQNTIGNKQNEQKEKSSSPGILEVEPSKLIDTRRYESDDEKNDSNNVNDKNNVTLKENSVNGVDVADSGNRDSEKQENENISMNLRIEQGDSKKFDAYEHISGDNEISQKIAENGEENVQNEEKHDGEEDIEEEYESGENYDNQDEDEQDNEDENIQEESGEQLKNVSNDEERIIEDSNPVSDEENEFGVDNQDQQNDGCDEKNNHNPVVSDNNQDKSKRDNKTVSREISVNLRSEDATVHDRTIRDNAQDKHSSKHDTSVKSRGRIELVMKSPEEVLNYVANDMQSFSAGGREMSSRKTRSVIRMNEPRPSLAPLRESTGIPDGTRDSSAERSGWDSHRTTRKTLRQTFGKDFTPRKSLRALVMEKSAKRHTHAFNATAKTPQASSTRLPESMHVESAKVDDVIDPRSELREETANRKTNDKVTEANEVNRFSHSSSHDASKQRYSMDSDAREKLPQDDVDEGGETIDDRRDSHGLGEVDESDDGRTYSNDVQDQESASEREDSRDIEGEKSGDEGGDSQNMNEGVLSDEDGADSSDIEGAESDEDRRDSHDIQESDQSGEEENLDSHISAINASEKRYSNISAQGQPSNMTKESNHDDSRKRRRSALELCLQTLKQKNLENRRQAVAKIETSLKATPRESLDPFKVPRTPNALRRVKSGPAKPKVRTIKRTLLGVENLPPEFLEDLNYKPPRRYRPANASWITKRLYNYLEAKLEPKYDYKARVRAEKLAEGLYEFAKEARRRKVADANSVEALKREMARLGIVATHLDFYQFFHEFMPREIRVKVVPDVANKISMPKHGVFSNIIV</sequence>
<feature type="compositionally biased region" description="Basic and acidic residues" evidence="1">
    <location>
        <begin position="936"/>
        <end position="945"/>
    </location>
</feature>
<feature type="compositionally biased region" description="Basic and acidic residues" evidence="1">
    <location>
        <begin position="415"/>
        <end position="426"/>
    </location>
</feature>
<feature type="compositionally biased region" description="Basic and acidic residues" evidence="1">
    <location>
        <begin position="336"/>
        <end position="345"/>
    </location>
</feature>
<feature type="non-terminal residue" evidence="2">
    <location>
        <position position="1199"/>
    </location>
</feature>
<feature type="compositionally biased region" description="Polar residues" evidence="1">
    <location>
        <begin position="1"/>
        <end position="16"/>
    </location>
</feature>
<feature type="compositionally biased region" description="Acidic residues" evidence="1">
    <location>
        <begin position="918"/>
        <end position="935"/>
    </location>
</feature>
<reference evidence="2" key="1">
    <citation type="submission" date="2022-03" db="EMBL/GenBank/DDBJ databases">
        <authorList>
            <person name="Martin H S."/>
        </authorList>
    </citation>
    <scope>NUCLEOTIDE SEQUENCE</scope>
</reference>
<feature type="compositionally biased region" description="Basic and acidic residues" evidence="1">
    <location>
        <begin position="715"/>
        <end position="730"/>
    </location>
</feature>
<accession>A0ABN8HTJ3</accession>
<feature type="compositionally biased region" description="Acidic residues" evidence="1">
    <location>
        <begin position="518"/>
        <end position="551"/>
    </location>
</feature>
<feature type="compositionally biased region" description="Basic and acidic residues" evidence="1">
    <location>
        <begin position="858"/>
        <end position="868"/>
    </location>
</feature>
<feature type="region of interest" description="Disordered" evidence="1">
    <location>
        <begin position="680"/>
        <end position="995"/>
    </location>
</feature>